<dbReference type="InterPro" id="IPR036388">
    <property type="entry name" value="WH-like_DNA-bd_sf"/>
</dbReference>
<dbReference type="PANTHER" id="PTHR33164:SF94">
    <property type="entry name" value="TRANSCRIPTIONAL REGULATORY PROTEIN-RELATED"/>
    <property type="match status" value="1"/>
</dbReference>
<dbReference type="Pfam" id="PF12802">
    <property type="entry name" value="MarR_2"/>
    <property type="match status" value="1"/>
</dbReference>
<dbReference type="Proteomes" id="UP000310334">
    <property type="component" value="Unassembled WGS sequence"/>
</dbReference>
<proteinExistence type="predicted"/>
<organism evidence="2 3">
    <name type="scientific">Metabacillus sediminilitoris</name>
    <dbReference type="NCBI Taxonomy" id="2567941"/>
    <lineage>
        <taxon>Bacteria</taxon>
        <taxon>Bacillati</taxon>
        <taxon>Bacillota</taxon>
        <taxon>Bacilli</taxon>
        <taxon>Bacillales</taxon>
        <taxon>Bacillaceae</taxon>
        <taxon>Metabacillus</taxon>
    </lineage>
</organism>
<accession>A0A4S4C9C2</accession>
<dbReference type="InterPro" id="IPR036390">
    <property type="entry name" value="WH_DNA-bd_sf"/>
</dbReference>
<evidence type="ECO:0000313" key="2">
    <source>
        <dbReference type="EMBL" id="THF82406.1"/>
    </source>
</evidence>
<dbReference type="SMART" id="SM00347">
    <property type="entry name" value="HTH_MARR"/>
    <property type="match status" value="1"/>
</dbReference>
<dbReference type="InterPro" id="IPR039422">
    <property type="entry name" value="MarR/SlyA-like"/>
</dbReference>
<dbReference type="GO" id="GO:0003700">
    <property type="term" value="F:DNA-binding transcription factor activity"/>
    <property type="evidence" value="ECO:0007669"/>
    <property type="project" value="InterPro"/>
</dbReference>
<dbReference type="PANTHER" id="PTHR33164">
    <property type="entry name" value="TRANSCRIPTIONAL REGULATOR, MARR FAMILY"/>
    <property type="match status" value="1"/>
</dbReference>
<dbReference type="Gene3D" id="1.10.10.10">
    <property type="entry name" value="Winged helix-like DNA-binding domain superfamily/Winged helix DNA-binding domain"/>
    <property type="match status" value="1"/>
</dbReference>
<keyword evidence="3" id="KW-1185">Reference proteome</keyword>
<dbReference type="OrthoDB" id="5195026at2"/>
<dbReference type="AlphaFoldDB" id="A0A4S4C9C2"/>
<evidence type="ECO:0000313" key="3">
    <source>
        <dbReference type="Proteomes" id="UP000310334"/>
    </source>
</evidence>
<gene>
    <name evidence="2" type="ORF">E6W99_02960</name>
</gene>
<sequence length="141" mass="16301">MQNNQMITNWLSFTNIQTKITNELESILQENHQISLKEFYVLLFLSEAPEKKLKLQQLQNMVGLSQSAMSRLVSRFEEKDCGALKRHICIDDRRAIYTSLTAEGEEKLKKASVTLNAALEKTFSKGTVQQELEQFIHKFHP</sequence>
<comment type="caution">
    <text evidence="2">The sequence shown here is derived from an EMBL/GenBank/DDBJ whole genome shotgun (WGS) entry which is preliminary data.</text>
</comment>
<dbReference type="EMBL" id="SSNT01000002">
    <property type="protein sequence ID" value="THF82406.1"/>
    <property type="molecule type" value="Genomic_DNA"/>
</dbReference>
<dbReference type="PROSITE" id="PS50995">
    <property type="entry name" value="HTH_MARR_2"/>
    <property type="match status" value="1"/>
</dbReference>
<dbReference type="GO" id="GO:0003677">
    <property type="term" value="F:DNA binding"/>
    <property type="evidence" value="ECO:0007669"/>
    <property type="project" value="UniProtKB-KW"/>
</dbReference>
<reference evidence="2 3" key="1">
    <citation type="submission" date="2019-04" db="EMBL/GenBank/DDBJ databases">
        <title>Bacillus sediminilitoris sp. nov., isolated from a tidal flat sediment on the East China Sea.</title>
        <authorList>
            <person name="Wei Y."/>
            <person name="Mao H."/>
            <person name="Fang J."/>
        </authorList>
    </citation>
    <scope>NUCLEOTIDE SEQUENCE [LARGE SCALE GENOMIC DNA]</scope>
    <source>
        <strain evidence="2 3">DSL-17</strain>
    </source>
</reference>
<name>A0A4S4C9C2_9BACI</name>
<dbReference type="InterPro" id="IPR000835">
    <property type="entry name" value="HTH_MarR-typ"/>
</dbReference>
<dbReference type="SUPFAM" id="SSF46785">
    <property type="entry name" value="Winged helix' DNA-binding domain"/>
    <property type="match status" value="1"/>
</dbReference>
<keyword evidence="1" id="KW-0238">DNA-binding</keyword>
<dbReference type="GO" id="GO:0006950">
    <property type="term" value="P:response to stress"/>
    <property type="evidence" value="ECO:0007669"/>
    <property type="project" value="TreeGrafter"/>
</dbReference>
<protein>
    <submittedName>
        <fullName evidence="2">MarR family transcriptional regulator</fullName>
    </submittedName>
</protein>
<evidence type="ECO:0000256" key="1">
    <source>
        <dbReference type="ARBA" id="ARBA00023125"/>
    </source>
</evidence>